<keyword evidence="3" id="KW-0732">Signal</keyword>
<dbReference type="AlphaFoldDB" id="A0A9D4DPI6"/>
<evidence type="ECO:0000259" key="6">
    <source>
        <dbReference type="PROSITE" id="PS50104"/>
    </source>
</evidence>
<protein>
    <recommendedName>
        <fullName evidence="6">TIR domain-containing protein</fullName>
    </recommendedName>
</protein>
<feature type="domain" description="TIR" evidence="6">
    <location>
        <begin position="23"/>
        <end position="168"/>
    </location>
</feature>
<reference evidence="7" key="1">
    <citation type="journal article" date="2019" name="bioRxiv">
        <title>The Genome of the Zebra Mussel, Dreissena polymorpha: A Resource for Invasive Species Research.</title>
        <authorList>
            <person name="McCartney M.A."/>
            <person name="Auch B."/>
            <person name="Kono T."/>
            <person name="Mallez S."/>
            <person name="Zhang Y."/>
            <person name="Obille A."/>
            <person name="Becker A."/>
            <person name="Abrahante J.E."/>
            <person name="Garbe J."/>
            <person name="Badalamenti J.P."/>
            <person name="Herman A."/>
            <person name="Mangelson H."/>
            <person name="Liachko I."/>
            <person name="Sullivan S."/>
            <person name="Sone E.D."/>
            <person name="Koren S."/>
            <person name="Silverstein K.A.T."/>
            <person name="Beckman K.B."/>
            <person name="Gohl D.M."/>
        </authorList>
    </citation>
    <scope>NUCLEOTIDE SEQUENCE</scope>
    <source>
        <strain evidence="7">Duluth1</strain>
        <tissue evidence="7">Whole animal</tissue>
    </source>
</reference>
<keyword evidence="2" id="KW-0812">Transmembrane</keyword>
<dbReference type="PROSITE" id="PS50104">
    <property type="entry name" value="TIR"/>
    <property type="match status" value="1"/>
</dbReference>
<dbReference type="InterPro" id="IPR000157">
    <property type="entry name" value="TIR_dom"/>
</dbReference>
<evidence type="ECO:0000256" key="2">
    <source>
        <dbReference type="ARBA" id="ARBA00022692"/>
    </source>
</evidence>
<dbReference type="Gene3D" id="3.40.50.10140">
    <property type="entry name" value="Toll/interleukin-1 receptor homology (TIR) domain"/>
    <property type="match status" value="1"/>
</dbReference>
<evidence type="ECO:0000256" key="1">
    <source>
        <dbReference type="ARBA" id="ARBA00004370"/>
    </source>
</evidence>
<evidence type="ECO:0000256" key="5">
    <source>
        <dbReference type="ARBA" id="ARBA00023136"/>
    </source>
</evidence>
<proteinExistence type="predicted"/>
<dbReference type="PANTHER" id="PTHR24365:SF541">
    <property type="entry name" value="PROTEIN TOLL-RELATED"/>
    <property type="match status" value="1"/>
</dbReference>
<reference evidence="7" key="2">
    <citation type="submission" date="2020-11" db="EMBL/GenBank/DDBJ databases">
        <authorList>
            <person name="McCartney M.A."/>
            <person name="Auch B."/>
            <person name="Kono T."/>
            <person name="Mallez S."/>
            <person name="Becker A."/>
            <person name="Gohl D.M."/>
            <person name="Silverstein K.A.T."/>
            <person name="Koren S."/>
            <person name="Bechman K.B."/>
            <person name="Herman A."/>
            <person name="Abrahante J.E."/>
            <person name="Garbe J."/>
        </authorList>
    </citation>
    <scope>NUCLEOTIDE SEQUENCE</scope>
    <source>
        <strain evidence="7">Duluth1</strain>
        <tissue evidence="7">Whole animal</tissue>
    </source>
</reference>
<dbReference type="EMBL" id="JAIWYP010000010">
    <property type="protein sequence ID" value="KAH3752075.1"/>
    <property type="molecule type" value="Genomic_DNA"/>
</dbReference>
<keyword evidence="5" id="KW-0472">Membrane</keyword>
<keyword evidence="4" id="KW-1133">Transmembrane helix</keyword>
<dbReference type="GO" id="GO:0038023">
    <property type="term" value="F:signaling receptor activity"/>
    <property type="evidence" value="ECO:0007669"/>
    <property type="project" value="TreeGrafter"/>
</dbReference>
<evidence type="ECO:0000256" key="3">
    <source>
        <dbReference type="ARBA" id="ARBA00022729"/>
    </source>
</evidence>
<sequence length="219" mass="25648">MQEHYEDQFELLIKENTKLKFPKKFVAFLSFSSEDAELVVDTILPRLNSELQRKTKTGTSRVLVSSGDRHFRPGYALGEEIIRCIEDSAVIILAVSKQFCRKQWCRKEVQETYDQNKPIVLLFLEKVEPDEMGKVLLKLFSRYAHASWISDSNGGHIEPDWSILCDALLDLTVNKSDNKTLKCLELNWCNIEREIERERDLDLGTRDRVVRERDIERER</sequence>
<comment type="caution">
    <text evidence="7">The sequence shown here is derived from an EMBL/GenBank/DDBJ whole genome shotgun (WGS) entry which is preliminary data.</text>
</comment>
<name>A0A9D4DPI6_DREPO</name>
<evidence type="ECO:0000313" key="8">
    <source>
        <dbReference type="Proteomes" id="UP000828390"/>
    </source>
</evidence>
<dbReference type="SUPFAM" id="SSF52200">
    <property type="entry name" value="Toll/Interleukin receptor TIR domain"/>
    <property type="match status" value="1"/>
</dbReference>
<dbReference type="Proteomes" id="UP000828390">
    <property type="component" value="Unassembled WGS sequence"/>
</dbReference>
<dbReference type="InterPro" id="IPR035897">
    <property type="entry name" value="Toll_tir_struct_dom_sf"/>
</dbReference>
<comment type="subcellular location">
    <subcellularLocation>
        <location evidence="1">Membrane</location>
    </subcellularLocation>
</comment>
<gene>
    <name evidence="7" type="ORF">DPMN_186685</name>
</gene>
<accession>A0A9D4DPI6</accession>
<dbReference type="GO" id="GO:0007165">
    <property type="term" value="P:signal transduction"/>
    <property type="evidence" value="ECO:0007669"/>
    <property type="project" value="InterPro"/>
</dbReference>
<dbReference type="GO" id="GO:0005886">
    <property type="term" value="C:plasma membrane"/>
    <property type="evidence" value="ECO:0007669"/>
    <property type="project" value="TreeGrafter"/>
</dbReference>
<dbReference type="Pfam" id="PF13676">
    <property type="entry name" value="TIR_2"/>
    <property type="match status" value="1"/>
</dbReference>
<organism evidence="7 8">
    <name type="scientific">Dreissena polymorpha</name>
    <name type="common">Zebra mussel</name>
    <name type="synonym">Mytilus polymorpha</name>
    <dbReference type="NCBI Taxonomy" id="45954"/>
    <lineage>
        <taxon>Eukaryota</taxon>
        <taxon>Metazoa</taxon>
        <taxon>Spiralia</taxon>
        <taxon>Lophotrochozoa</taxon>
        <taxon>Mollusca</taxon>
        <taxon>Bivalvia</taxon>
        <taxon>Autobranchia</taxon>
        <taxon>Heteroconchia</taxon>
        <taxon>Euheterodonta</taxon>
        <taxon>Imparidentia</taxon>
        <taxon>Neoheterodontei</taxon>
        <taxon>Myida</taxon>
        <taxon>Dreissenoidea</taxon>
        <taxon>Dreissenidae</taxon>
        <taxon>Dreissena</taxon>
    </lineage>
</organism>
<dbReference type="PANTHER" id="PTHR24365">
    <property type="entry name" value="TOLL-LIKE RECEPTOR"/>
    <property type="match status" value="1"/>
</dbReference>
<evidence type="ECO:0000313" key="7">
    <source>
        <dbReference type="EMBL" id="KAH3752075.1"/>
    </source>
</evidence>
<keyword evidence="8" id="KW-1185">Reference proteome</keyword>
<dbReference type="SMART" id="SM00255">
    <property type="entry name" value="TIR"/>
    <property type="match status" value="1"/>
</dbReference>
<evidence type="ECO:0000256" key="4">
    <source>
        <dbReference type="ARBA" id="ARBA00022989"/>
    </source>
</evidence>